<organism evidence="2 3">
    <name type="scientific">Desulfoglaeba alkanexedens ALDC</name>
    <dbReference type="NCBI Taxonomy" id="980445"/>
    <lineage>
        <taxon>Bacteria</taxon>
        <taxon>Pseudomonadati</taxon>
        <taxon>Thermodesulfobacteriota</taxon>
        <taxon>Syntrophobacteria</taxon>
        <taxon>Syntrophobacterales</taxon>
        <taxon>Syntrophobacteraceae</taxon>
        <taxon>Desulfoglaeba</taxon>
    </lineage>
</organism>
<gene>
    <name evidence="2" type="ORF">FDQ92_11205</name>
</gene>
<keyword evidence="2" id="KW-0282">Flagellum</keyword>
<evidence type="ECO:0000256" key="1">
    <source>
        <dbReference type="SAM" id="MobiDB-lite"/>
    </source>
</evidence>
<dbReference type="Proteomes" id="UP000298602">
    <property type="component" value="Chromosome"/>
</dbReference>
<protein>
    <submittedName>
        <fullName evidence="2">Flagellar protein FlgN</fullName>
    </submittedName>
</protein>
<proteinExistence type="predicted"/>
<dbReference type="AlphaFoldDB" id="A0A4P8L3Y7"/>
<dbReference type="RefSeq" id="WP_137424971.1">
    <property type="nucleotide sequence ID" value="NZ_CP040098.1"/>
</dbReference>
<sequence length="163" mass="18393">MRDHQDFRPNRRENPPPFKGGDGFSAREESEDPAPMASALQAAEALKAALESERRLLRNPSTDAFLKVLSQKEFLAISLKEKLACALETGNSDIAEASDTRRRLKETLIEIQALNESNRIFIEGYLEYFQDFAQVFTRPSYPSRTGERAARPPYKGLSISREA</sequence>
<accession>A0A4P8L3Y7</accession>
<feature type="region of interest" description="Disordered" evidence="1">
    <location>
        <begin position="1"/>
        <end position="38"/>
    </location>
</feature>
<keyword evidence="2" id="KW-0969">Cilium</keyword>
<feature type="compositionally biased region" description="Basic and acidic residues" evidence="1">
    <location>
        <begin position="1"/>
        <end position="14"/>
    </location>
</feature>
<keyword evidence="3" id="KW-1185">Reference proteome</keyword>
<evidence type="ECO:0000313" key="2">
    <source>
        <dbReference type="EMBL" id="QCQ22687.1"/>
    </source>
</evidence>
<name>A0A4P8L3Y7_9BACT</name>
<keyword evidence="2" id="KW-0966">Cell projection</keyword>
<dbReference type="SUPFAM" id="SSF140566">
    <property type="entry name" value="FlgN-like"/>
    <property type="match status" value="1"/>
</dbReference>
<evidence type="ECO:0000313" key="3">
    <source>
        <dbReference type="Proteomes" id="UP000298602"/>
    </source>
</evidence>
<reference evidence="2 3" key="1">
    <citation type="submission" date="2019-05" db="EMBL/GenBank/DDBJ databases">
        <title>The Complete Genome Sequence of the n-alkane-degrading Desulfoglaeba alkanexedens ALDC reveals multiple alkylsuccinate synthase gene clusters.</title>
        <authorList>
            <person name="Callaghan A.V."/>
            <person name="Davidova I.A."/>
            <person name="Duncan K.E."/>
            <person name="Morris B."/>
            <person name="McInerney M.J."/>
        </authorList>
    </citation>
    <scope>NUCLEOTIDE SEQUENCE [LARGE SCALE GENOMIC DNA]</scope>
    <source>
        <strain evidence="2 3">ALDC</strain>
    </source>
</reference>
<dbReference type="EMBL" id="CP040098">
    <property type="protein sequence ID" value="QCQ22687.1"/>
    <property type="molecule type" value="Genomic_DNA"/>
</dbReference>
<reference evidence="2 3" key="2">
    <citation type="submission" date="2019-05" db="EMBL/GenBank/DDBJ databases">
        <authorList>
            <person name="Suflita J.M."/>
            <person name="Marks C.R."/>
        </authorList>
    </citation>
    <scope>NUCLEOTIDE SEQUENCE [LARGE SCALE GENOMIC DNA]</scope>
    <source>
        <strain evidence="2 3">ALDC</strain>
    </source>
</reference>
<dbReference type="InterPro" id="IPR036679">
    <property type="entry name" value="FlgN-like_sf"/>
</dbReference>
<dbReference type="KEGG" id="dax:FDQ92_11205"/>
<dbReference type="GO" id="GO:0044780">
    <property type="term" value="P:bacterial-type flagellum assembly"/>
    <property type="evidence" value="ECO:0007669"/>
    <property type="project" value="InterPro"/>
</dbReference>
<feature type="region of interest" description="Disordered" evidence="1">
    <location>
        <begin position="141"/>
        <end position="163"/>
    </location>
</feature>